<accession>A0ABP6RFC4</accession>
<evidence type="ECO:0000313" key="3">
    <source>
        <dbReference type="Proteomes" id="UP001501736"/>
    </source>
</evidence>
<dbReference type="InterPro" id="IPR010982">
    <property type="entry name" value="Lambda_DNA-bd_dom_sf"/>
</dbReference>
<dbReference type="PANTHER" id="PTHR36924">
    <property type="entry name" value="ANTITOXIN HIGA-1"/>
    <property type="match status" value="1"/>
</dbReference>
<dbReference type="Gene3D" id="1.10.260.40">
    <property type="entry name" value="lambda repressor-like DNA-binding domains"/>
    <property type="match status" value="1"/>
</dbReference>
<evidence type="ECO:0000313" key="2">
    <source>
        <dbReference type="EMBL" id="GAA3284327.1"/>
    </source>
</evidence>
<organism evidence="2 3">
    <name type="scientific">Nesterenkonia halobia</name>
    <dbReference type="NCBI Taxonomy" id="37922"/>
    <lineage>
        <taxon>Bacteria</taxon>
        <taxon>Bacillati</taxon>
        <taxon>Actinomycetota</taxon>
        <taxon>Actinomycetes</taxon>
        <taxon>Micrococcales</taxon>
        <taxon>Micrococcaceae</taxon>
        <taxon>Nesterenkonia</taxon>
    </lineage>
</organism>
<dbReference type="PANTHER" id="PTHR36924:SF1">
    <property type="entry name" value="ANTITOXIN HIGA-1"/>
    <property type="match status" value="1"/>
</dbReference>
<protein>
    <submittedName>
        <fullName evidence="2">HigA family addiction module antitoxin</fullName>
    </submittedName>
</protein>
<keyword evidence="3" id="KW-1185">Reference proteome</keyword>
<dbReference type="Proteomes" id="UP001501736">
    <property type="component" value="Unassembled WGS sequence"/>
</dbReference>
<dbReference type="SUPFAM" id="SSF47413">
    <property type="entry name" value="lambda repressor-like DNA-binding domains"/>
    <property type="match status" value="1"/>
</dbReference>
<name>A0ABP6RFC4_9MICC</name>
<dbReference type="EMBL" id="BAAAYG010000005">
    <property type="protein sequence ID" value="GAA3284327.1"/>
    <property type="molecule type" value="Genomic_DNA"/>
</dbReference>
<proteinExistence type="predicted"/>
<sequence>MSTTHLIHPGVILRDEFLEPLDISADTAVRPARCFGTSEAFWMNLQSTYDLSKEHADHEDELQAIQPLTLT</sequence>
<dbReference type="InterPro" id="IPR013430">
    <property type="entry name" value="Toxin_antidote_HigA"/>
</dbReference>
<keyword evidence="1" id="KW-0238">DNA-binding</keyword>
<evidence type="ECO:0000256" key="1">
    <source>
        <dbReference type="ARBA" id="ARBA00023125"/>
    </source>
</evidence>
<dbReference type="RefSeq" id="WP_344719781.1">
    <property type="nucleotide sequence ID" value="NZ_BAAAYG010000005.1"/>
</dbReference>
<gene>
    <name evidence="2" type="ORF">GCM10020260_14640</name>
</gene>
<comment type="caution">
    <text evidence="2">The sequence shown here is derived from an EMBL/GenBank/DDBJ whole genome shotgun (WGS) entry which is preliminary data.</text>
</comment>
<reference evidence="3" key="1">
    <citation type="journal article" date="2019" name="Int. J. Syst. Evol. Microbiol.">
        <title>The Global Catalogue of Microorganisms (GCM) 10K type strain sequencing project: providing services to taxonomists for standard genome sequencing and annotation.</title>
        <authorList>
            <consortium name="The Broad Institute Genomics Platform"/>
            <consortium name="The Broad Institute Genome Sequencing Center for Infectious Disease"/>
            <person name="Wu L."/>
            <person name="Ma J."/>
        </authorList>
    </citation>
    <scope>NUCLEOTIDE SEQUENCE [LARGE SCALE GENOMIC DNA]</scope>
    <source>
        <strain evidence="3">JCM 11483</strain>
    </source>
</reference>